<dbReference type="PANTHER" id="PTHR42085:SF2">
    <property type="entry name" value="F-BOX DOMAIN-CONTAINING PROTEIN"/>
    <property type="match status" value="1"/>
</dbReference>
<reference evidence="1" key="2">
    <citation type="journal article" date="2022" name="Microb. Genom.">
        <title>A chromosome-scale genome assembly of the tomato pathogen Cladosporium fulvum reveals a compartmentalized genome architecture and the presence of a dispensable chromosome.</title>
        <authorList>
            <person name="Zaccaron A.Z."/>
            <person name="Chen L.H."/>
            <person name="Samaras A."/>
            <person name="Stergiopoulos I."/>
        </authorList>
    </citation>
    <scope>NUCLEOTIDE SEQUENCE</scope>
    <source>
        <strain evidence="1">Race5_Kim</strain>
    </source>
</reference>
<dbReference type="RefSeq" id="XP_047766130.1">
    <property type="nucleotide sequence ID" value="XM_047908256.1"/>
</dbReference>
<proteinExistence type="predicted"/>
<keyword evidence="2" id="KW-1185">Reference proteome</keyword>
<dbReference type="PANTHER" id="PTHR42085">
    <property type="entry name" value="F-BOX DOMAIN-CONTAINING PROTEIN"/>
    <property type="match status" value="1"/>
</dbReference>
<reference evidence="1" key="1">
    <citation type="submission" date="2021-12" db="EMBL/GenBank/DDBJ databases">
        <authorList>
            <person name="Zaccaron A."/>
            <person name="Stergiopoulos I."/>
        </authorList>
    </citation>
    <scope>NUCLEOTIDE SEQUENCE</scope>
    <source>
        <strain evidence="1">Race5_Kim</strain>
    </source>
</reference>
<evidence type="ECO:0000313" key="2">
    <source>
        <dbReference type="Proteomes" id="UP000756132"/>
    </source>
</evidence>
<name>A0A9Q8PFQ3_PASFU</name>
<gene>
    <name evidence="1" type="ORF">CLAFUR5_09108</name>
</gene>
<protein>
    <submittedName>
        <fullName evidence="1">Uncharacterized protein</fullName>
    </submittedName>
</protein>
<dbReference type="Proteomes" id="UP000756132">
    <property type="component" value="Chromosome 9"/>
</dbReference>
<accession>A0A9Q8PFQ3</accession>
<dbReference type="AlphaFoldDB" id="A0A9Q8PFQ3"/>
<dbReference type="KEGG" id="ffu:CLAFUR5_09108"/>
<dbReference type="OrthoDB" id="3853670at2759"/>
<dbReference type="EMBL" id="CP090171">
    <property type="protein sequence ID" value="UJO21764.1"/>
    <property type="molecule type" value="Genomic_DNA"/>
</dbReference>
<sequence>MVHILNTSCETHVRQHRRLHMLTFSRPSLHTPPQFCILLPLSTSHRVHRNFTRNSPPHLSTTKPVSHVNVFNMSEQTLQELQRLPSDLVADVPPTIAASNVGSPFFTKLPAELRVNIYELVLARDEDDPFETQSTILEEPSRISRDPPKKDSMPPLVYLSRQIRHEASPIFYGTSQFIATCDAGQPYPFPPSEVADWLYDIGKETAAEIKRLDVRFTAQTLGELEIWLWELSPLYGRENYWISGRMPEPTRERFWCVMRLGEYGLEERGVRVLYDGNEAGMRRECGGSWDEEFVQWTPHATSRREKCVNIIPSYTS</sequence>
<dbReference type="InterPro" id="IPR038883">
    <property type="entry name" value="AN11006-like"/>
</dbReference>
<evidence type="ECO:0000313" key="1">
    <source>
        <dbReference type="EMBL" id="UJO21764.1"/>
    </source>
</evidence>
<organism evidence="1 2">
    <name type="scientific">Passalora fulva</name>
    <name type="common">Tomato leaf mold</name>
    <name type="synonym">Cladosporium fulvum</name>
    <dbReference type="NCBI Taxonomy" id="5499"/>
    <lineage>
        <taxon>Eukaryota</taxon>
        <taxon>Fungi</taxon>
        <taxon>Dikarya</taxon>
        <taxon>Ascomycota</taxon>
        <taxon>Pezizomycotina</taxon>
        <taxon>Dothideomycetes</taxon>
        <taxon>Dothideomycetidae</taxon>
        <taxon>Mycosphaerellales</taxon>
        <taxon>Mycosphaerellaceae</taxon>
        <taxon>Fulvia</taxon>
    </lineage>
</organism>
<dbReference type="GeneID" id="71988986"/>